<dbReference type="GO" id="GO:0000379">
    <property type="term" value="P:tRNA-type intron splice site recognition and cleavage"/>
    <property type="evidence" value="ECO:0007669"/>
    <property type="project" value="TreeGrafter"/>
</dbReference>
<comment type="caution">
    <text evidence="8">Lacks conserved residue(s) required for the propagation of feature annotation.</text>
</comment>
<accession>A0A9N9GHU9</accession>
<evidence type="ECO:0000256" key="3">
    <source>
        <dbReference type="ARBA" id="ARBA00012759"/>
    </source>
</evidence>
<dbReference type="GO" id="GO:0000214">
    <property type="term" value="C:tRNA-intron endonuclease complex"/>
    <property type="evidence" value="ECO:0007669"/>
    <property type="project" value="TreeGrafter"/>
</dbReference>
<dbReference type="GO" id="GO:0006508">
    <property type="term" value="P:proteolysis"/>
    <property type="evidence" value="ECO:0007669"/>
    <property type="project" value="UniProtKB-KW"/>
</dbReference>
<evidence type="ECO:0000256" key="6">
    <source>
        <dbReference type="ARBA" id="ARBA00022786"/>
    </source>
</evidence>
<dbReference type="EC" id="3.4.19.12" evidence="3"/>
<evidence type="ECO:0000256" key="2">
    <source>
        <dbReference type="ARBA" id="ARBA00005736"/>
    </source>
</evidence>
<dbReference type="PANTHER" id="PTHR21027:SF1">
    <property type="entry name" value="TRNA-SPLICING ENDONUCLEASE SUBUNIT SEN54"/>
    <property type="match status" value="1"/>
</dbReference>
<dbReference type="InterPro" id="IPR006155">
    <property type="entry name" value="Josephin"/>
</dbReference>
<evidence type="ECO:0000256" key="8">
    <source>
        <dbReference type="PROSITE-ProRule" id="PRU00331"/>
    </source>
</evidence>
<dbReference type="Gene3D" id="3.90.70.40">
    <property type="match status" value="1"/>
</dbReference>
<proteinExistence type="inferred from homology"/>
<gene>
    <name evidence="11" type="ORF">FCALED_LOCUS8987</name>
</gene>
<keyword evidence="4" id="KW-0645">Protease</keyword>
<comment type="catalytic activity">
    <reaction evidence="1">
        <text>Thiol-dependent hydrolysis of ester, thioester, amide, peptide and isopeptide bonds formed by the C-terminal Gly of ubiquitin (a 76-residue protein attached to proteins as an intracellular targeting signal).</text>
        <dbReference type="EC" id="3.4.19.12"/>
    </reaction>
</comment>
<dbReference type="OrthoDB" id="408683at2759"/>
<name>A0A9N9GHU9_9GLOM</name>
<evidence type="ECO:0000256" key="5">
    <source>
        <dbReference type="ARBA" id="ARBA00022694"/>
    </source>
</evidence>
<dbReference type="InterPro" id="IPR024337">
    <property type="entry name" value="tRNA_splic_suSen54"/>
</dbReference>
<evidence type="ECO:0000313" key="12">
    <source>
        <dbReference type="Proteomes" id="UP000789570"/>
    </source>
</evidence>
<keyword evidence="5" id="KW-0819">tRNA processing</keyword>
<dbReference type="PROSITE" id="PS50957">
    <property type="entry name" value="JOSEPHIN"/>
    <property type="match status" value="1"/>
</dbReference>
<dbReference type="GO" id="GO:0004843">
    <property type="term" value="F:cysteine-type deubiquitinase activity"/>
    <property type="evidence" value="ECO:0007669"/>
    <property type="project" value="UniProtKB-EC"/>
</dbReference>
<dbReference type="InterPro" id="IPR024336">
    <property type="entry name" value="tRNA_splic_suSen54_N"/>
</dbReference>
<comment type="similarity">
    <text evidence="2">Belongs to the SEN54 family.</text>
</comment>
<comment type="caution">
    <text evidence="11">The sequence shown here is derived from an EMBL/GenBank/DDBJ whole genome shotgun (WGS) entry which is preliminary data.</text>
</comment>
<sequence>MQKYTTEEIKEEIEHDDDTNQEIDYISLFAKENKDFEPDGSESQRDTLSNSLNALQKALSEERNVSSRQLCKAIWHPAPISKAMITVSKGSHFHNMGHAVEGKMWLYPEECLFLTDRCSLSIQCHDVEMSLQHAYCEMIGGWLTLEKYQVYSYLKRIGFTVLRTQYSQSAQSSSNIMSTSSLSSQMQSTSQPLSHTNSTSHQLQPQRLHFSWLLYRLSSFIISPFIYITNLLNSSEPSTTKSTNNKDTTDQRGETLVGSGECETYEQVYKKLQIIESSSITHSLLHYNTTAEDDDYNIDFLVYKESAPVQFNGSSFEYLSFDMEVNKKRMVYHERQRLFYCGQHTLNNLFQDKVFTNEQLNNVALKLAEKTSSEFSTWSSYFVNPHKSVFGVGNYDINVLEMALREKDLEIQWFDVRKDIRSVIQFTDKSLFGLILNIPTTRFYFWTSYHWIAIKSFQYNEEPTEVYNLDSKLYHPEKFENLEEVYKFLESALYHKNGNLLLVKKKLNLAYTK</sequence>
<keyword evidence="12" id="KW-1185">Reference proteome</keyword>
<dbReference type="EMBL" id="CAJVPQ010002815">
    <property type="protein sequence ID" value="CAG8609252.1"/>
    <property type="molecule type" value="Genomic_DNA"/>
</dbReference>
<dbReference type="GO" id="GO:0016579">
    <property type="term" value="P:protein deubiquitination"/>
    <property type="evidence" value="ECO:0007669"/>
    <property type="project" value="InterPro"/>
</dbReference>
<reference evidence="11" key="1">
    <citation type="submission" date="2021-06" db="EMBL/GenBank/DDBJ databases">
        <authorList>
            <person name="Kallberg Y."/>
            <person name="Tangrot J."/>
            <person name="Rosling A."/>
        </authorList>
    </citation>
    <scope>NUCLEOTIDE SEQUENCE</scope>
    <source>
        <strain evidence="11">UK204</strain>
    </source>
</reference>
<dbReference type="AlphaFoldDB" id="A0A9N9GHU9"/>
<keyword evidence="7" id="KW-0378">Hydrolase</keyword>
<dbReference type="SMART" id="SM01246">
    <property type="entry name" value="Josephin"/>
    <property type="match status" value="1"/>
</dbReference>
<evidence type="ECO:0000256" key="1">
    <source>
        <dbReference type="ARBA" id="ARBA00000707"/>
    </source>
</evidence>
<evidence type="ECO:0000256" key="7">
    <source>
        <dbReference type="ARBA" id="ARBA00022801"/>
    </source>
</evidence>
<evidence type="ECO:0000259" key="10">
    <source>
        <dbReference type="PROSITE" id="PS50957"/>
    </source>
</evidence>
<feature type="domain" description="Josephin" evidence="10">
    <location>
        <begin position="328"/>
        <end position="513"/>
    </location>
</feature>
<dbReference type="Pfam" id="PF02099">
    <property type="entry name" value="Josephin"/>
    <property type="match status" value="1"/>
</dbReference>
<feature type="region of interest" description="Disordered" evidence="9">
    <location>
        <begin position="236"/>
        <end position="257"/>
    </location>
</feature>
<keyword evidence="6" id="KW-0833">Ubl conjugation pathway</keyword>
<organism evidence="11 12">
    <name type="scientific">Funneliformis caledonium</name>
    <dbReference type="NCBI Taxonomy" id="1117310"/>
    <lineage>
        <taxon>Eukaryota</taxon>
        <taxon>Fungi</taxon>
        <taxon>Fungi incertae sedis</taxon>
        <taxon>Mucoromycota</taxon>
        <taxon>Glomeromycotina</taxon>
        <taxon>Glomeromycetes</taxon>
        <taxon>Glomerales</taxon>
        <taxon>Glomeraceae</taxon>
        <taxon>Funneliformis</taxon>
    </lineage>
</organism>
<evidence type="ECO:0000313" key="11">
    <source>
        <dbReference type="EMBL" id="CAG8609252.1"/>
    </source>
</evidence>
<evidence type="ECO:0000256" key="4">
    <source>
        <dbReference type="ARBA" id="ARBA00022670"/>
    </source>
</evidence>
<evidence type="ECO:0000256" key="9">
    <source>
        <dbReference type="SAM" id="MobiDB-lite"/>
    </source>
</evidence>
<dbReference type="PANTHER" id="PTHR21027">
    <property type="entry name" value="TRNA-SPLICING ENDONUCLEASE SUBUNIT SEN54"/>
    <property type="match status" value="1"/>
</dbReference>
<dbReference type="Pfam" id="PF12928">
    <property type="entry name" value="tRNA_int_end_N2"/>
    <property type="match status" value="1"/>
</dbReference>
<dbReference type="Proteomes" id="UP000789570">
    <property type="component" value="Unassembled WGS sequence"/>
</dbReference>
<protein>
    <recommendedName>
        <fullName evidence="3">ubiquitinyl hydrolase 1</fullName>
        <ecNumber evidence="3">3.4.19.12</ecNumber>
    </recommendedName>
</protein>